<comment type="caution">
    <text evidence="3">The sequence shown here is derived from an EMBL/GenBank/DDBJ whole genome shotgun (WGS) entry which is preliminary data.</text>
</comment>
<feature type="transmembrane region" description="Helical" evidence="1">
    <location>
        <begin position="30"/>
        <end position="50"/>
    </location>
</feature>
<evidence type="ECO:0000259" key="2">
    <source>
        <dbReference type="Pfam" id="PF26080"/>
    </source>
</evidence>
<keyword evidence="1" id="KW-1133">Transmembrane helix</keyword>
<reference evidence="3" key="1">
    <citation type="submission" date="2021-11" db="EMBL/GenBank/DDBJ databases">
        <authorList>
            <person name="Schell T."/>
        </authorList>
    </citation>
    <scope>NUCLEOTIDE SEQUENCE</scope>
    <source>
        <strain evidence="3">M5</strain>
    </source>
</reference>
<organism evidence="3 4">
    <name type="scientific">Daphnia galeata</name>
    <dbReference type="NCBI Taxonomy" id="27404"/>
    <lineage>
        <taxon>Eukaryota</taxon>
        <taxon>Metazoa</taxon>
        <taxon>Ecdysozoa</taxon>
        <taxon>Arthropoda</taxon>
        <taxon>Crustacea</taxon>
        <taxon>Branchiopoda</taxon>
        <taxon>Diplostraca</taxon>
        <taxon>Cladocera</taxon>
        <taxon>Anomopoda</taxon>
        <taxon>Daphniidae</taxon>
        <taxon>Daphnia</taxon>
    </lineage>
</organism>
<keyword evidence="1" id="KW-0812">Transmembrane</keyword>
<proteinExistence type="predicted"/>
<name>A0A8J2WF79_9CRUS</name>
<feature type="domain" description="CUB" evidence="2">
    <location>
        <begin position="249"/>
        <end position="409"/>
    </location>
</feature>
<gene>
    <name evidence="3" type="ORF">DGAL_LOCUS7980</name>
</gene>
<dbReference type="Proteomes" id="UP000789390">
    <property type="component" value="Unassembled WGS sequence"/>
</dbReference>
<accession>A0A8J2WF79</accession>
<dbReference type="Pfam" id="PF26080">
    <property type="entry name" value="CUB_animal"/>
    <property type="match status" value="1"/>
</dbReference>
<dbReference type="InterPro" id="IPR058698">
    <property type="entry name" value="CUB_metazoa"/>
</dbReference>
<sequence>MSKCRLDCSGCSFTVDAVHRLLEANMNLSVLIYSTILALMILLVDIVWGVSVNIGTIRSFGFPYTPVQSNLEHLRRNSSVDGAQRQNVFELLMMNGFFNLFAPFINTFNTIRRPNPDRNFTQEDFTSCLDRDGLMGNCLPATICQSHGGRPSGTCRIAAVCCINSISKCGERITLNNTIWKNPPAISSSNPCNLTIALDRKLVEQRVYLEAPSFNSELWLLFKFGVSTLEPKWNIKISLIPCDSAVIAPRHCLQYFTKSTGSNSVKSFNWKDTTGTHQLIKMDYKICFRNELVNNQRATRICYSQCPTQAGGRSFLLSGLQTDGPASKNGTIICPYDSLLIRNGFNPLLPADVSDRYCGGALNPSPFKGPAVKVCSNTMDFNIIYHTHDVKGTAENQNGKIGFCLNFEQTLA</sequence>
<keyword evidence="1" id="KW-0472">Membrane</keyword>
<dbReference type="PANTHER" id="PTHR33236:SF5">
    <property type="entry name" value="CUB DOMAIN-CONTAINING PROTEIN"/>
    <property type="match status" value="1"/>
</dbReference>
<dbReference type="OrthoDB" id="6337346at2759"/>
<evidence type="ECO:0000256" key="1">
    <source>
        <dbReference type="SAM" id="Phobius"/>
    </source>
</evidence>
<evidence type="ECO:0000313" key="3">
    <source>
        <dbReference type="EMBL" id="CAH0105024.1"/>
    </source>
</evidence>
<dbReference type="AlphaFoldDB" id="A0A8J2WF79"/>
<keyword evidence="4" id="KW-1185">Reference proteome</keyword>
<protein>
    <recommendedName>
        <fullName evidence="2">CUB domain-containing protein</fullName>
    </recommendedName>
</protein>
<dbReference type="EMBL" id="CAKKLH010000168">
    <property type="protein sequence ID" value="CAH0105024.1"/>
    <property type="molecule type" value="Genomic_DNA"/>
</dbReference>
<dbReference type="PANTHER" id="PTHR33236">
    <property type="entry name" value="INTRAFLAGELLAR TRANSPORT PROTEIN 122 FAMILY PROTEIN-RELATED"/>
    <property type="match status" value="1"/>
</dbReference>
<evidence type="ECO:0000313" key="4">
    <source>
        <dbReference type="Proteomes" id="UP000789390"/>
    </source>
</evidence>